<protein>
    <recommendedName>
        <fullName evidence="1">Sulfatase N-terminal domain-containing protein</fullName>
    </recommendedName>
</protein>
<dbReference type="EMBL" id="BMPD01000004">
    <property type="protein sequence ID" value="GGK72709.1"/>
    <property type="molecule type" value="Genomic_DNA"/>
</dbReference>
<evidence type="ECO:0000313" key="3">
    <source>
        <dbReference type="Proteomes" id="UP000614221"/>
    </source>
</evidence>
<dbReference type="InterPro" id="IPR000917">
    <property type="entry name" value="Sulfatase_N"/>
</dbReference>
<dbReference type="PANTHER" id="PTHR43751:SF3">
    <property type="entry name" value="SULFATASE N-TERMINAL DOMAIN-CONTAINING PROTEIN"/>
    <property type="match status" value="1"/>
</dbReference>
<dbReference type="PANTHER" id="PTHR43751">
    <property type="entry name" value="SULFATASE"/>
    <property type="match status" value="1"/>
</dbReference>
<reference evidence="2" key="1">
    <citation type="journal article" date="2014" name="Int. J. Syst. Evol. Microbiol.">
        <title>Complete genome sequence of Corynebacterium casei LMG S-19264T (=DSM 44701T), isolated from a smear-ripened cheese.</title>
        <authorList>
            <consortium name="US DOE Joint Genome Institute (JGI-PGF)"/>
            <person name="Walter F."/>
            <person name="Albersmeier A."/>
            <person name="Kalinowski J."/>
            <person name="Ruckert C."/>
        </authorList>
    </citation>
    <scope>NUCLEOTIDE SEQUENCE</scope>
    <source>
        <strain evidence="2">JCM 19018</strain>
    </source>
</reference>
<comment type="caution">
    <text evidence="2">The sequence shown here is derived from an EMBL/GenBank/DDBJ whole genome shotgun (WGS) entry which is preliminary data.</text>
</comment>
<dbReference type="Gene3D" id="3.40.720.10">
    <property type="entry name" value="Alkaline Phosphatase, subunit A"/>
    <property type="match status" value="1"/>
</dbReference>
<feature type="domain" description="Sulfatase N-terminal" evidence="1">
    <location>
        <begin position="12"/>
        <end position="342"/>
    </location>
</feature>
<accession>A0A830ESR2</accession>
<dbReference type="CDD" id="cd16148">
    <property type="entry name" value="sulfatase_like"/>
    <property type="match status" value="1"/>
</dbReference>
<dbReference type="Proteomes" id="UP000614221">
    <property type="component" value="Unassembled WGS sequence"/>
</dbReference>
<organism evidence="2 3">
    <name type="scientific">Haloarcula sebkhae</name>
    <dbReference type="NCBI Taxonomy" id="932660"/>
    <lineage>
        <taxon>Archaea</taxon>
        <taxon>Methanobacteriati</taxon>
        <taxon>Methanobacteriota</taxon>
        <taxon>Stenosarchaea group</taxon>
        <taxon>Halobacteria</taxon>
        <taxon>Halobacteriales</taxon>
        <taxon>Haloarculaceae</taxon>
        <taxon>Haloarcula</taxon>
    </lineage>
</organism>
<sequence>MSLKQDFDMVNPNVLLVVMDATRADHTSVHGYERDTTPNLVELAADGYQFDNAFSAAPWTPPSHGSIFGGVHPTTHGFLDIGMPYRPPHPPLAERLQEEGYYTFGAVQNSNITSETELTRGFEDYCDLYRLPFVPETFEELRSYYLDLVPGYVRMAWEMRVGDRKPGEYLTSEYIKTRIRRSAGTQSFFGFINLLAPHTKYAPPKSYRREFNRGPHPDTDDELVTEMSHNGGYRYMAGEVEPSEADWAALTDLYDGEIAFADAILGKLLDTLKKAGVYDETLVIVTGDHGEHFGEHELAYHQFSLFDELLHVPLVVKPPGTSTGHRVEDMVSLVDIYPTVLSELELDVPKTIEGQNLFDDRGREAVFAEFGDPVTGISTLKNHTADPDEELLAELDHALQCARTTDEKYLRVHGGEDKVYDVGSGYPKDTLKHTGRRERLAQLVSERLGDDLGVETVDPEDPKIVENLKALGYR</sequence>
<evidence type="ECO:0000259" key="1">
    <source>
        <dbReference type="Pfam" id="PF00884"/>
    </source>
</evidence>
<dbReference type="Pfam" id="PF00884">
    <property type="entry name" value="Sulfatase"/>
    <property type="match status" value="1"/>
</dbReference>
<name>A0A830ESR2_9EURY</name>
<proteinExistence type="predicted"/>
<dbReference type="AlphaFoldDB" id="A0A830ESR2"/>
<dbReference type="InterPro" id="IPR017850">
    <property type="entry name" value="Alkaline_phosphatase_core_sf"/>
</dbReference>
<evidence type="ECO:0000313" key="2">
    <source>
        <dbReference type="EMBL" id="GGK72709.1"/>
    </source>
</evidence>
<dbReference type="SUPFAM" id="SSF53649">
    <property type="entry name" value="Alkaline phosphatase-like"/>
    <property type="match status" value="1"/>
</dbReference>
<gene>
    <name evidence="2" type="ORF">GCM10009067_26230</name>
</gene>
<dbReference type="InterPro" id="IPR052701">
    <property type="entry name" value="GAG_Ulvan_Degrading_Sulfatases"/>
</dbReference>
<reference evidence="2" key="2">
    <citation type="submission" date="2020-09" db="EMBL/GenBank/DDBJ databases">
        <authorList>
            <person name="Sun Q."/>
            <person name="Ohkuma M."/>
        </authorList>
    </citation>
    <scope>NUCLEOTIDE SEQUENCE</scope>
    <source>
        <strain evidence="2">JCM 19018</strain>
    </source>
</reference>